<reference evidence="3 4" key="1">
    <citation type="submission" date="2019-02" db="EMBL/GenBank/DDBJ databases">
        <title>Draft genome sequences of novel Actinobacteria.</title>
        <authorList>
            <person name="Sahin N."/>
            <person name="Ay H."/>
            <person name="Saygin H."/>
        </authorList>
    </citation>
    <scope>NUCLEOTIDE SEQUENCE [LARGE SCALE GENOMIC DNA]</scope>
    <source>
        <strain evidence="3 4">KC201</strain>
    </source>
</reference>
<dbReference type="InterPro" id="IPR030395">
    <property type="entry name" value="GP_PDE_dom"/>
</dbReference>
<evidence type="ECO:0000313" key="4">
    <source>
        <dbReference type="Proteomes" id="UP000295157"/>
    </source>
</evidence>
<feature type="signal peptide" evidence="1">
    <location>
        <begin position="1"/>
        <end position="19"/>
    </location>
</feature>
<feature type="domain" description="GP-PDE" evidence="2">
    <location>
        <begin position="66"/>
        <end position="229"/>
    </location>
</feature>
<dbReference type="GO" id="GO:0008081">
    <property type="term" value="F:phosphoric diester hydrolase activity"/>
    <property type="evidence" value="ECO:0007669"/>
    <property type="project" value="InterPro"/>
</dbReference>
<dbReference type="PANTHER" id="PTHR46211">
    <property type="entry name" value="GLYCEROPHOSPHORYL DIESTER PHOSPHODIESTERASE"/>
    <property type="match status" value="1"/>
</dbReference>
<dbReference type="Gene3D" id="3.20.20.190">
    <property type="entry name" value="Phosphatidylinositol (PI) phosphodiesterase"/>
    <property type="match status" value="1"/>
</dbReference>
<gene>
    <name evidence="3" type="ORF">E1267_37400</name>
</gene>
<proteinExistence type="predicted"/>
<sequence length="267" mass="29315">MLIRTKAAFVTSVAAIALAGTPPVAHSQATAAGAASCPLVFGHGGYPSGPNPWERDQIRQPNNARAVNAQKDWGADGVEGDVQLTRHGTKAVMWHNTTTNGLTGTRKNITDLWWTAGSDNLRDRRIARGPYAGEQVHTLRQWLDHVRSAGLIALLEVKPEARAVLSDPAYATAAWKEISDPIKERQASQRILVYSQDSWIQAELAKRHPGLLKGPEARWTDSVSWAEPPPAWNGNVSRWREVLAQAPKSVMTNFTKEYRAWLTDACG</sequence>
<feature type="chain" id="PRO_5039378900" description="GP-PDE domain-containing protein" evidence="1">
    <location>
        <begin position="20"/>
        <end position="267"/>
    </location>
</feature>
<dbReference type="PANTHER" id="PTHR46211:SF14">
    <property type="entry name" value="GLYCEROPHOSPHODIESTER PHOSPHODIESTERASE"/>
    <property type="match status" value="1"/>
</dbReference>
<evidence type="ECO:0000259" key="2">
    <source>
        <dbReference type="Pfam" id="PF03009"/>
    </source>
</evidence>
<evidence type="ECO:0000256" key="1">
    <source>
        <dbReference type="SAM" id="SignalP"/>
    </source>
</evidence>
<dbReference type="OrthoDB" id="9815928at2"/>
<evidence type="ECO:0000313" key="3">
    <source>
        <dbReference type="EMBL" id="TDB99508.1"/>
    </source>
</evidence>
<name>A0A4R4MTR6_9ACTN</name>
<dbReference type="EMBL" id="SMJZ01000222">
    <property type="protein sequence ID" value="TDB99508.1"/>
    <property type="molecule type" value="Genomic_DNA"/>
</dbReference>
<keyword evidence="4" id="KW-1185">Reference proteome</keyword>
<accession>A0A4R4MTR6</accession>
<keyword evidence="1" id="KW-0732">Signal</keyword>
<dbReference type="RefSeq" id="WP_132339977.1">
    <property type="nucleotide sequence ID" value="NZ_SMJZ01000222.1"/>
</dbReference>
<organism evidence="3 4">
    <name type="scientific">Nonomuraea longispora</name>
    <dbReference type="NCBI Taxonomy" id="1848320"/>
    <lineage>
        <taxon>Bacteria</taxon>
        <taxon>Bacillati</taxon>
        <taxon>Actinomycetota</taxon>
        <taxon>Actinomycetes</taxon>
        <taxon>Streptosporangiales</taxon>
        <taxon>Streptosporangiaceae</taxon>
        <taxon>Nonomuraea</taxon>
    </lineage>
</organism>
<dbReference type="InterPro" id="IPR017946">
    <property type="entry name" value="PLC-like_Pdiesterase_TIM-brl"/>
</dbReference>
<comment type="caution">
    <text evidence="3">The sequence shown here is derived from an EMBL/GenBank/DDBJ whole genome shotgun (WGS) entry which is preliminary data.</text>
</comment>
<protein>
    <recommendedName>
        <fullName evidence="2">GP-PDE domain-containing protein</fullName>
    </recommendedName>
</protein>
<dbReference type="Pfam" id="PF03009">
    <property type="entry name" value="GDPD"/>
    <property type="match status" value="1"/>
</dbReference>
<dbReference type="SUPFAM" id="SSF51695">
    <property type="entry name" value="PLC-like phosphodiesterases"/>
    <property type="match status" value="1"/>
</dbReference>
<dbReference type="GO" id="GO:0006629">
    <property type="term" value="P:lipid metabolic process"/>
    <property type="evidence" value="ECO:0007669"/>
    <property type="project" value="InterPro"/>
</dbReference>
<dbReference type="AlphaFoldDB" id="A0A4R4MTR6"/>
<dbReference type="Proteomes" id="UP000295157">
    <property type="component" value="Unassembled WGS sequence"/>
</dbReference>